<keyword evidence="6 13" id="KW-0732">Signal</keyword>
<dbReference type="FunFam" id="2.10.25.10:FF:000240">
    <property type="entry name" value="Vitamin K-dependent protein S"/>
    <property type="match status" value="1"/>
</dbReference>
<evidence type="ECO:0000256" key="7">
    <source>
        <dbReference type="ARBA" id="ARBA00022737"/>
    </source>
</evidence>
<accession>A0AB40DJB0</accession>
<keyword evidence="8" id="KW-0106">Calcium</keyword>
<keyword evidence="5 11" id="KW-0245">EGF-like domain</keyword>
<dbReference type="InterPro" id="IPR009030">
    <property type="entry name" value="Growth_fac_rcpt_cys_sf"/>
</dbReference>
<dbReference type="AlphaFoldDB" id="A0AB40DJB0"/>
<evidence type="ECO:0000256" key="13">
    <source>
        <dbReference type="SAM" id="SignalP"/>
    </source>
</evidence>
<evidence type="ECO:0000256" key="4">
    <source>
        <dbReference type="ARBA" id="ARBA00022530"/>
    </source>
</evidence>
<evidence type="ECO:0000256" key="1">
    <source>
        <dbReference type="ARBA" id="ARBA00004498"/>
    </source>
</evidence>
<evidence type="ECO:0000256" key="3">
    <source>
        <dbReference type="ARBA" id="ARBA00022525"/>
    </source>
</evidence>
<dbReference type="FunFam" id="2.10.25.10:FF:000014">
    <property type="entry name" value="Latent-transforming growth factor beta-binding protein 3"/>
    <property type="match status" value="1"/>
</dbReference>
<evidence type="ECO:0000256" key="9">
    <source>
        <dbReference type="ARBA" id="ARBA00023157"/>
    </source>
</evidence>
<evidence type="ECO:0000313" key="15">
    <source>
        <dbReference type="Proteomes" id="UP001652628"/>
    </source>
</evidence>
<dbReference type="SMART" id="SM00181">
    <property type="entry name" value="EGF"/>
    <property type="match status" value="9"/>
</dbReference>
<dbReference type="InterPro" id="IPR055088">
    <property type="entry name" value="Fibulin_C"/>
</dbReference>
<feature type="domain" description="EGF-like" evidence="14">
    <location>
        <begin position="637"/>
        <end position="675"/>
    </location>
</feature>
<dbReference type="GeneID" id="108020338"/>
<dbReference type="InterPro" id="IPR052080">
    <property type="entry name" value="vWF_C/EGF_Fibrillin"/>
</dbReference>
<dbReference type="PROSITE" id="PS01187">
    <property type="entry name" value="EGF_CA"/>
    <property type="match status" value="6"/>
</dbReference>
<feature type="chain" id="PRO_5044288133" evidence="13">
    <location>
        <begin position="24"/>
        <end position="943"/>
    </location>
</feature>
<keyword evidence="10" id="KW-0325">Glycoprotein</keyword>
<name>A0AB40DJB0_DROSZ</name>
<gene>
    <name evidence="16" type="primary">LOC108020338</name>
</gene>
<dbReference type="PROSITE" id="PS00010">
    <property type="entry name" value="ASX_HYDROXYL"/>
    <property type="match status" value="6"/>
</dbReference>
<keyword evidence="4" id="KW-0272">Extracellular matrix</keyword>
<dbReference type="InterPro" id="IPR026823">
    <property type="entry name" value="cEGF"/>
</dbReference>
<feature type="signal peptide" evidence="13">
    <location>
        <begin position="1"/>
        <end position="23"/>
    </location>
</feature>
<protein>
    <submittedName>
        <fullName evidence="16">Fibulin-1 isoform X1</fullName>
    </submittedName>
</protein>
<dbReference type="RefSeq" id="XP_065723483.1">
    <property type="nucleotide sequence ID" value="XM_065867411.2"/>
</dbReference>
<evidence type="ECO:0000256" key="10">
    <source>
        <dbReference type="ARBA" id="ARBA00023180"/>
    </source>
</evidence>
<dbReference type="PROSITE" id="PS01186">
    <property type="entry name" value="EGF_2"/>
    <property type="match status" value="2"/>
</dbReference>
<dbReference type="InterPro" id="IPR000152">
    <property type="entry name" value="EGF-type_Asp/Asn_hydroxyl_site"/>
</dbReference>
<dbReference type="Gene3D" id="2.10.25.10">
    <property type="entry name" value="Laminin"/>
    <property type="match status" value="11"/>
</dbReference>
<dbReference type="InterPro" id="IPR001881">
    <property type="entry name" value="EGF-like_Ca-bd_dom"/>
</dbReference>
<keyword evidence="9" id="KW-1015">Disulfide bond</keyword>
<dbReference type="PANTHER" id="PTHR47333">
    <property type="entry name" value="VON WILLEBRAND FACTOR C AND EGF DOMAIN-CONTAINING PROTEIN"/>
    <property type="match status" value="1"/>
</dbReference>
<dbReference type="InterPro" id="IPR049883">
    <property type="entry name" value="NOTCH1_EGF-like"/>
</dbReference>
<dbReference type="CDD" id="cd00054">
    <property type="entry name" value="EGF_CA"/>
    <property type="match status" value="6"/>
</dbReference>
<dbReference type="Proteomes" id="UP001652628">
    <property type="component" value="Chromosome 4"/>
</dbReference>
<evidence type="ECO:0000256" key="12">
    <source>
        <dbReference type="SAM" id="MobiDB-lite"/>
    </source>
</evidence>
<dbReference type="Pfam" id="PF07645">
    <property type="entry name" value="EGF_CA"/>
    <property type="match status" value="8"/>
</dbReference>
<evidence type="ECO:0000256" key="11">
    <source>
        <dbReference type="PROSITE-ProRule" id="PRU00076"/>
    </source>
</evidence>
<dbReference type="GO" id="GO:0005509">
    <property type="term" value="F:calcium ion binding"/>
    <property type="evidence" value="ECO:0007669"/>
    <property type="project" value="InterPro"/>
</dbReference>
<comment type="similarity">
    <text evidence="2">Belongs to the fibulin family.</text>
</comment>
<sequence>MFYKLCGLVCLLIVGQQVKPAVANDNISDYIRKCCISGLRHARTTASCTNIDIAPIIIPQLWLGLCHSTLEVCCSRELDHQSCELGRLAALDGTRCDREGNLTSNYYTTCCRSCQIGLAVKASKVNCKDPLFSFLSSIESYRACCNEDADPNDNSDIDKKRNENSTTDNGESQPDSEEDINGTIVLTDDEDICGRIENLCAHICENTIDAYRCKCHPGFVLDNNNVTCSPMKPKICPSGYSLDKLENKCVDIDECRENTHECTFSQYCLNTKGDYHCLNVKAENCPPENKHNDCKDYECKDGNCTTMHQPCENGFILKNGSCTDVDECSHSTLNSCDIINHQVCNNTVGSYSCPCQAGFNLDATLNKCVDINECSINNHNCLPTQRCDNTIGSYICTRLQSCGTGYTLNAQTGNCDDDDECTLRTHNCPLTYDCHNTKGSFRCYRKSTTSSTTSTTSTTISPLEPEERLNNSQYPSPVAVYQDYSGPNYANSAISRLDCPSGFYRNNRGACVDINECVEKNACGNHQRCINTNGHFRCESLLQCSAGYKSTADGKSCTDISLEYTDITLAGDFNSNLLSESHLVDNFKSLDIDECESGEHNCGEYQICRNRNGGYVCTCPIGHELKRLSSGGNTCVDINECSQDQRVCPSTAHCFNTIGSYYCECKAGFQKKADNNNNTQCFDIDECSVIPGLCQQKCVNFWGGYRCTCDPGYQLGQDNRTCNDINECDVHKDYKLCMGFCINTPGSYQCSCPRGYLLSADGNTCRDIDECATNSIHQVCTGRNDICTNTRGSYKCTTINCPYGYAIDSDQKNRCRQNTNFCEGEECYTQPSAYTYNFITFVSKLMIAPEGRTIFTLRGPLWYDNIDFDLKIVRIQATSNIKRATGMHFDTLKNNNQVNVLLKKSLEGPQDIELELSMTVFTNGMPRGKSVAKLFLFVSQHTF</sequence>
<comment type="caution">
    <text evidence="11">Lacks conserved residue(s) required for the propagation of feature annotation.</text>
</comment>
<dbReference type="SMART" id="SM00179">
    <property type="entry name" value="EGF_CA"/>
    <property type="match status" value="11"/>
</dbReference>
<dbReference type="PANTHER" id="PTHR47333:SF4">
    <property type="entry name" value="EGF-LIKE DOMAIN-CONTAINING PROTEIN"/>
    <property type="match status" value="1"/>
</dbReference>
<comment type="subcellular location">
    <subcellularLocation>
        <location evidence="1">Secreted</location>
        <location evidence="1">Extracellular space</location>
        <location evidence="1">Extracellular matrix</location>
    </subcellularLocation>
</comment>
<evidence type="ECO:0000256" key="8">
    <source>
        <dbReference type="ARBA" id="ARBA00022837"/>
    </source>
</evidence>
<evidence type="ECO:0000256" key="2">
    <source>
        <dbReference type="ARBA" id="ARBA00006127"/>
    </source>
</evidence>
<dbReference type="FunFam" id="2.10.25.10:FF:000010">
    <property type="entry name" value="Pro-epidermal growth factor"/>
    <property type="match status" value="1"/>
</dbReference>
<keyword evidence="7" id="KW-0677">Repeat</keyword>
<dbReference type="Pfam" id="PF22914">
    <property type="entry name" value="Fibulin_C"/>
    <property type="match status" value="1"/>
</dbReference>
<feature type="domain" description="EGF-like" evidence="14">
    <location>
        <begin position="189"/>
        <end position="225"/>
    </location>
</feature>
<feature type="region of interest" description="Disordered" evidence="12">
    <location>
        <begin position="149"/>
        <end position="180"/>
    </location>
</feature>
<feature type="domain" description="EGF-like" evidence="14">
    <location>
        <begin position="591"/>
        <end position="629"/>
    </location>
</feature>
<evidence type="ECO:0000256" key="6">
    <source>
        <dbReference type="ARBA" id="ARBA00022729"/>
    </source>
</evidence>
<evidence type="ECO:0000259" key="14">
    <source>
        <dbReference type="PROSITE" id="PS50026"/>
    </source>
</evidence>
<dbReference type="Pfam" id="PF12662">
    <property type="entry name" value="cEGF"/>
    <property type="match status" value="2"/>
</dbReference>
<evidence type="ECO:0000256" key="5">
    <source>
        <dbReference type="ARBA" id="ARBA00022536"/>
    </source>
</evidence>
<proteinExistence type="inferred from homology"/>
<evidence type="ECO:0000313" key="16">
    <source>
        <dbReference type="RefSeq" id="XP_065723483.1"/>
    </source>
</evidence>
<keyword evidence="3" id="KW-0964">Secreted</keyword>
<keyword evidence="15" id="KW-1185">Reference proteome</keyword>
<dbReference type="SUPFAM" id="SSF57196">
    <property type="entry name" value="EGF/Laminin"/>
    <property type="match status" value="3"/>
</dbReference>
<dbReference type="InterPro" id="IPR000742">
    <property type="entry name" value="EGF"/>
</dbReference>
<feature type="domain" description="EGF-like" evidence="14">
    <location>
        <begin position="683"/>
        <end position="723"/>
    </location>
</feature>
<dbReference type="InterPro" id="IPR018097">
    <property type="entry name" value="EGF_Ca-bd_CS"/>
</dbReference>
<dbReference type="SUPFAM" id="SSF57184">
    <property type="entry name" value="Growth factor receptor domain"/>
    <property type="match status" value="3"/>
</dbReference>
<organism evidence="15 16">
    <name type="scientific">Drosophila suzukii</name>
    <name type="common">Spotted-wing drosophila fruit fly</name>
    <dbReference type="NCBI Taxonomy" id="28584"/>
    <lineage>
        <taxon>Eukaryota</taxon>
        <taxon>Metazoa</taxon>
        <taxon>Ecdysozoa</taxon>
        <taxon>Arthropoda</taxon>
        <taxon>Hexapoda</taxon>
        <taxon>Insecta</taxon>
        <taxon>Pterygota</taxon>
        <taxon>Neoptera</taxon>
        <taxon>Endopterygota</taxon>
        <taxon>Diptera</taxon>
        <taxon>Brachycera</taxon>
        <taxon>Muscomorpha</taxon>
        <taxon>Ephydroidea</taxon>
        <taxon>Drosophilidae</taxon>
        <taxon>Drosophila</taxon>
        <taxon>Sophophora</taxon>
    </lineage>
</organism>
<feature type="compositionally biased region" description="Polar residues" evidence="12">
    <location>
        <begin position="164"/>
        <end position="173"/>
    </location>
</feature>
<dbReference type="PROSITE" id="PS50026">
    <property type="entry name" value="EGF_3"/>
    <property type="match status" value="4"/>
</dbReference>
<reference evidence="16" key="1">
    <citation type="submission" date="2025-08" db="UniProtKB">
        <authorList>
            <consortium name="RefSeq"/>
        </authorList>
    </citation>
    <scope>IDENTIFICATION</scope>
</reference>